<feature type="transmembrane region" description="Helical" evidence="10">
    <location>
        <begin position="325"/>
        <end position="345"/>
    </location>
</feature>
<dbReference type="InterPro" id="IPR017452">
    <property type="entry name" value="GPCR_Rhodpsn_7TM"/>
</dbReference>
<dbReference type="InterPro" id="IPR000276">
    <property type="entry name" value="GPCR_Rhodpsn"/>
</dbReference>
<protein>
    <submittedName>
        <fullName evidence="12">Chemosensory receptor A</fullName>
    </submittedName>
</protein>
<feature type="domain" description="G-protein coupled receptors family 1 profile" evidence="11">
    <location>
        <begin position="88"/>
        <end position="358"/>
    </location>
</feature>
<keyword evidence="2" id="KW-1003">Cell membrane</keyword>
<evidence type="ECO:0000256" key="6">
    <source>
        <dbReference type="ARBA" id="ARBA00023136"/>
    </source>
</evidence>
<dbReference type="GO" id="GO:0005886">
    <property type="term" value="C:plasma membrane"/>
    <property type="evidence" value="ECO:0007669"/>
    <property type="project" value="UniProtKB-SubCell"/>
</dbReference>
<evidence type="ECO:0000259" key="11">
    <source>
        <dbReference type="PROSITE" id="PS50262"/>
    </source>
</evidence>
<dbReference type="GO" id="GO:0007218">
    <property type="term" value="P:neuropeptide signaling pathway"/>
    <property type="evidence" value="ECO:0007669"/>
    <property type="project" value="TreeGrafter"/>
</dbReference>
<accession>A0AAV4GW15</accession>
<keyword evidence="6 10" id="KW-0472">Membrane</keyword>
<dbReference type="PROSITE" id="PS50262">
    <property type="entry name" value="G_PROTEIN_RECEP_F1_2"/>
    <property type="match status" value="1"/>
</dbReference>
<comment type="subcellular location">
    <subcellularLocation>
        <location evidence="1">Cell membrane</location>
        <topology evidence="1">Multi-pass membrane protein</topology>
    </subcellularLocation>
</comment>
<dbReference type="PANTHER" id="PTHR24230">
    <property type="entry name" value="G-PROTEIN COUPLED RECEPTOR"/>
    <property type="match status" value="1"/>
</dbReference>
<keyword evidence="7 12" id="KW-0675">Receptor</keyword>
<evidence type="ECO:0000256" key="7">
    <source>
        <dbReference type="ARBA" id="ARBA00023170"/>
    </source>
</evidence>
<proteinExistence type="predicted"/>
<dbReference type="Proteomes" id="UP000762676">
    <property type="component" value="Unassembled WGS sequence"/>
</dbReference>
<keyword evidence="5" id="KW-0297">G-protein coupled receptor</keyword>
<gene>
    <name evidence="12" type="ORF">ElyMa_002554100</name>
</gene>
<keyword evidence="13" id="KW-1185">Reference proteome</keyword>
<dbReference type="GO" id="GO:0008528">
    <property type="term" value="F:G protein-coupled peptide receptor activity"/>
    <property type="evidence" value="ECO:0007669"/>
    <property type="project" value="TreeGrafter"/>
</dbReference>
<evidence type="ECO:0000313" key="12">
    <source>
        <dbReference type="EMBL" id="GFR89887.1"/>
    </source>
</evidence>
<evidence type="ECO:0000256" key="10">
    <source>
        <dbReference type="SAM" id="Phobius"/>
    </source>
</evidence>
<evidence type="ECO:0000256" key="2">
    <source>
        <dbReference type="ARBA" id="ARBA00022475"/>
    </source>
</evidence>
<feature type="transmembrane region" description="Helical" evidence="10">
    <location>
        <begin position="148"/>
        <end position="173"/>
    </location>
</feature>
<dbReference type="CDD" id="cd00637">
    <property type="entry name" value="7tm_classA_rhodopsin-like"/>
    <property type="match status" value="1"/>
</dbReference>
<evidence type="ECO:0000256" key="3">
    <source>
        <dbReference type="ARBA" id="ARBA00022692"/>
    </source>
</evidence>
<dbReference type="AlphaFoldDB" id="A0AAV4GW15"/>
<feature type="transmembrane region" description="Helical" evidence="10">
    <location>
        <begin position="252"/>
        <end position="270"/>
    </location>
</feature>
<feature type="transmembrane region" description="Helical" evidence="10">
    <location>
        <begin position="73"/>
        <end position="97"/>
    </location>
</feature>
<feature type="compositionally biased region" description="Polar residues" evidence="9">
    <location>
        <begin position="293"/>
        <end position="305"/>
    </location>
</feature>
<reference evidence="12 13" key="1">
    <citation type="journal article" date="2021" name="Elife">
        <title>Chloroplast acquisition without the gene transfer in kleptoplastic sea slugs, Plakobranchus ocellatus.</title>
        <authorList>
            <person name="Maeda T."/>
            <person name="Takahashi S."/>
            <person name="Yoshida T."/>
            <person name="Shimamura S."/>
            <person name="Takaki Y."/>
            <person name="Nagai Y."/>
            <person name="Toyoda A."/>
            <person name="Suzuki Y."/>
            <person name="Arimoto A."/>
            <person name="Ishii H."/>
            <person name="Satoh N."/>
            <person name="Nishiyama T."/>
            <person name="Hasebe M."/>
            <person name="Maruyama T."/>
            <person name="Minagawa J."/>
            <person name="Obokata J."/>
            <person name="Shigenobu S."/>
        </authorList>
    </citation>
    <scope>NUCLEOTIDE SEQUENCE [LARGE SCALE GENOMIC DNA]</scope>
</reference>
<feature type="non-terminal residue" evidence="12">
    <location>
        <position position="358"/>
    </location>
</feature>
<evidence type="ECO:0000256" key="5">
    <source>
        <dbReference type="ARBA" id="ARBA00023040"/>
    </source>
</evidence>
<dbReference type="Pfam" id="PF00001">
    <property type="entry name" value="7tm_1"/>
    <property type="match status" value="1"/>
</dbReference>
<evidence type="ECO:0000256" key="9">
    <source>
        <dbReference type="SAM" id="MobiDB-lite"/>
    </source>
</evidence>
<keyword evidence="4 10" id="KW-1133">Transmembrane helix</keyword>
<comment type="caution">
    <text evidence="12">The sequence shown here is derived from an EMBL/GenBank/DDBJ whole genome shotgun (WGS) entry which is preliminary data.</text>
</comment>
<dbReference type="SUPFAM" id="SSF81321">
    <property type="entry name" value="Family A G protein-coupled receptor-like"/>
    <property type="match status" value="1"/>
</dbReference>
<dbReference type="Gene3D" id="1.20.1070.10">
    <property type="entry name" value="Rhodopsin 7-helix transmembrane proteins"/>
    <property type="match status" value="1"/>
</dbReference>
<dbReference type="PRINTS" id="PR00237">
    <property type="entry name" value="GPCRRHODOPSN"/>
</dbReference>
<feature type="transmembrane region" description="Helical" evidence="10">
    <location>
        <begin position="109"/>
        <end position="128"/>
    </location>
</feature>
<feature type="transmembrane region" description="Helical" evidence="10">
    <location>
        <begin position="194"/>
        <end position="210"/>
    </location>
</feature>
<evidence type="ECO:0000256" key="1">
    <source>
        <dbReference type="ARBA" id="ARBA00004651"/>
    </source>
</evidence>
<sequence length="358" mass="40403">MRFSRRFVRVKLQVCCIQISITTFSSENLRFDKTGTAKQSSPRKGTMGDNSTEIINSQQDTSFFYKLFLMRTVIYIILICIAIYGLASNTINILVFLKMKLKDNVNLTFLFLSISDLMFLLTNCLLLVLKVVDFYHPELKTPPNDHLILVLLRMVSGVFQGYSALVSVFMAVVRCLCVARPLKFKSMFTKSRTLTTLGVLLLAAIVQMYADMATIKVGWAVDPRTNSTYLAARYGANFPRFAKLHDIINKNILIWLVYIIVVTCTIILAYKLQVASKFRRSAASQAKPVGKTSGPSKSFDSSSHPESAERNEKSAEKMSTKERQVVKSVILICIIYILSILPLQVQSLVRVLFPVLYN</sequence>
<keyword evidence="8" id="KW-0807">Transducer</keyword>
<evidence type="ECO:0000256" key="4">
    <source>
        <dbReference type="ARBA" id="ARBA00022989"/>
    </source>
</evidence>
<name>A0AAV4GW15_9GAST</name>
<feature type="compositionally biased region" description="Basic and acidic residues" evidence="9">
    <location>
        <begin position="306"/>
        <end position="319"/>
    </location>
</feature>
<dbReference type="EMBL" id="BMAT01005253">
    <property type="protein sequence ID" value="GFR89887.1"/>
    <property type="molecule type" value="Genomic_DNA"/>
</dbReference>
<feature type="region of interest" description="Disordered" evidence="9">
    <location>
        <begin position="286"/>
        <end position="319"/>
    </location>
</feature>
<evidence type="ECO:0000256" key="8">
    <source>
        <dbReference type="ARBA" id="ARBA00023224"/>
    </source>
</evidence>
<organism evidence="12 13">
    <name type="scientific">Elysia marginata</name>
    <dbReference type="NCBI Taxonomy" id="1093978"/>
    <lineage>
        <taxon>Eukaryota</taxon>
        <taxon>Metazoa</taxon>
        <taxon>Spiralia</taxon>
        <taxon>Lophotrochozoa</taxon>
        <taxon>Mollusca</taxon>
        <taxon>Gastropoda</taxon>
        <taxon>Heterobranchia</taxon>
        <taxon>Euthyneura</taxon>
        <taxon>Panpulmonata</taxon>
        <taxon>Sacoglossa</taxon>
        <taxon>Placobranchoidea</taxon>
        <taxon>Plakobranchidae</taxon>
        <taxon>Elysia</taxon>
    </lineage>
</organism>
<evidence type="ECO:0000313" key="13">
    <source>
        <dbReference type="Proteomes" id="UP000762676"/>
    </source>
</evidence>
<keyword evidence="3 10" id="KW-0812">Transmembrane</keyword>